<evidence type="ECO:0000313" key="1">
    <source>
        <dbReference type="EMBL" id="PBK88601.1"/>
    </source>
</evidence>
<protein>
    <submittedName>
        <fullName evidence="1">Uncharacterized protein</fullName>
    </submittedName>
</protein>
<dbReference type="EMBL" id="KZ293672">
    <property type="protein sequence ID" value="PBK88601.1"/>
    <property type="molecule type" value="Genomic_DNA"/>
</dbReference>
<accession>A0A2H3D013</accession>
<feature type="non-terminal residue" evidence="1">
    <location>
        <position position="1"/>
    </location>
</feature>
<sequence length="96" mass="10953">QTQIELKLSESQMIHITGTKMSAEMWMQFKLVKEARGKLGILAHCHHLYPTVANKATNIIEHTTEMCWIQKELGILESVITDEDFLMLLISSLPKS</sequence>
<keyword evidence="2" id="KW-1185">Reference proteome</keyword>
<proteinExistence type="predicted"/>
<organism evidence="1 2">
    <name type="scientific">Armillaria gallica</name>
    <name type="common">Bulbous honey fungus</name>
    <name type="synonym">Armillaria bulbosa</name>
    <dbReference type="NCBI Taxonomy" id="47427"/>
    <lineage>
        <taxon>Eukaryota</taxon>
        <taxon>Fungi</taxon>
        <taxon>Dikarya</taxon>
        <taxon>Basidiomycota</taxon>
        <taxon>Agaricomycotina</taxon>
        <taxon>Agaricomycetes</taxon>
        <taxon>Agaricomycetidae</taxon>
        <taxon>Agaricales</taxon>
        <taxon>Marasmiineae</taxon>
        <taxon>Physalacriaceae</taxon>
        <taxon>Armillaria</taxon>
    </lineage>
</organism>
<dbReference type="InParanoid" id="A0A2H3D013"/>
<evidence type="ECO:0000313" key="2">
    <source>
        <dbReference type="Proteomes" id="UP000217790"/>
    </source>
</evidence>
<gene>
    <name evidence="1" type="ORF">ARMGADRAFT_937269</name>
</gene>
<reference evidence="2" key="1">
    <citation type="journal article" date="2017" name="Nat. Ecol. Evol.">
        <title>Genome expansion and lineage-specific genetic innovations in the forest pathogenic fungi Armillaria.</title>
        <authorList>
            <person name="Sipos G."/>
            <person name="Prasanna A.N."/>
            <person name="Walter M.C."/>
            <person name="O'Connor E."/>
            <person name="Balint B."/>
            <person name="Krizsan K."/>
            <person name="Kiss B."/>
            <person name="Hess J."/>
            <person name="Varga T."/>
            <person name="Slot J."/>
            <person name="Riley R."/>
            <person name="Boka B."/>
            <person name="Rigling D."/>
            <person name="Barry K."/>
            <person name="Lee J."/>
            <person name="Mihaltcheva S."/>
            <person name="LaButti K."/>
            <person name="Lipzen A."/>
            <person name="Waldron R."/>
            <person name="Moloney N.M."/>
            <person name="Sperisen C."/>
            <person name="Kredics L."/>
            <person name="Vagvoelgyi C."/>
            <person name="Patrignani A."/>
            <person name="Fitzpatrick D."/>
            <person name="Nagy I."/>
            <person name="Doyle S."/>
            <person name="Anderson J.B."/>
            <person name="Grigoriev I.V."/>
            <person name="Gueldener U."/>
            <person name="Muensterkoetter M."/>
            <person name="Nagy L.G."/>
        </authorList>
    </citation>
    <scope>NUCLEOTIDE SEQUENCE [LARGE SCALE GENOMIC DNA]</scope>
    <source>
        <strain evidence="2">Ar21-2</strain>
    </source>
</reference>
<dbReference type="OrthoDB" id="2847449at2759"/>
<dbReference type="STRING" id="47427.A0A2H3D013"/>
<dbReference type="Pfam" id="PF14223">
    <property type="entry name" value="Retrotran_gag_2"/>
    <property type="match status" value="1"/>
</dbReference>
<dbReference type="Proteomes" id="UP000217790">
    <property type="component" value="Unassembled WGS sequence"/>
</dbReference>
<dbReference type="AlphaFoldDB" id="A0A2H3D013"/>
<name>A0A2H3D013_ARMGA</name>